<dbReference type="AlphaFoldDB" id="A0AAE0TLA4"/>
<comment type="caution">
    <text evidence="1">The sequence shown here is derived from an EMBL/GenBank/DDBJ whole genome shotgun (WGS) entry which is preliminary data.</text>
</comment>
<sequence length="112" mass="12019">MATNNQTRAKPSKISNLFGTVSLGQPSSGSQTRFENNSKNHTLLKEPLSQNNNATVVSNIHFGLPSVASMEVTSYNFVINGLEIYLTVTSDACIPVTEVIVANFKAPGGKYV</sequence>
<evidence type="ECO:0000313" key="2">
    <source>
        <dbReference type="Proteomes" id="UP001195483"/>
    </source>
</evidence>
<dbReference type="EMBL" id="JAEAOA010001901">
    <property type="protein sequence ID" value="KAK3612474.1"/>
    <property type="molecule type" value="Genomic_DNA"/>
</dbReference>
<evidence type="ECO:0000313" key="1">
    <source>
        <dbReference type="EMBL" id="KAK3612474.1"/>
    </source>
</evidence>
<organism evidence="1 2">
    <name type="scientific">Potamilus streckersoni</name>
    <dbReference type="NCBI Taxonomy" id="2493646"/>
    <lineage>
        <taxon>Eukaryota</taxon>
        <taxon>Metazoa</taxon>
        <taxon>Spiralia</taxon>
        <taxon>Lophotrochozoa</taxon>
        <taxon>Mollusca</taxon>
        <taxon>Bivalvia</taxon>
        <taxon>Autobranchia</taxon>
        <taxon>Heteroconchia</taxon>
        <taxon>Palaeoheterodonta</taxon>
        <taxon>Unionida</taxon>
        <taxon>Unionoidea</taxon>
        <taxon>Unionidae</taxon>
        <taxon>Ambleminae</taxon>
        <taxon>Lampsilini</taxon>
        <taxon>Potamilus</taxon>
    </lineage>
</organism>
<reference evidence="1" key="1">
    <citation type="journal article" date="2021" name="Genome Biol. Evol.">
        <title>A High-Quality Reference Genome for a Parasitic Bivalve with Doubly Uniparental Inheritance (Bivalvia: Unionida).</title>
        <authorList>
            <person name="Smith C.H."/>
        </authorList>
    </citation>
    <scope>NUCLEOTIDE SEQUENCE</scope>
    <source>
        <strain evidence="1">CHS0354</strain>
    </source>
</reference>
<dbReference type="Proteomes" id="UP001195483">
    <property type="component" value="Unassembled WGS sequence"/>
</dbReference>
<reference evidence="1" key="3">
    <citation type="submission" date="2023-05" db="EMBL/GenBank/DDBJ databases">
        <authorList>
            <person name="Smith C.H."/>
        </authorList>
    </citation>
    <scope>NUCLEOTIDE SEQUENCE</scope>
    <source>
        <strain evidence="1">CHS0354</strain>
        <tissue evidence="1">Mantle</tissue>
    </source>
</reference>
<protein>
    <submittedName>
        <fullName evidence="1">Uncharacterized protein</fullName>
    </submittedName>
</protein>
<accession>A0AAE0TLA4</accession>
<gene>
    <name evidence="1" type="ORF">CHS0354_032090</name>
</gene>
<reference evidence="1" key="2">
    <citation type="journal article" date="2021" name="Genome Biol. Evol.">
        <title>Developing a high-quality reference genome for a parasitic bivalve with doubly uniparental inheritance (Bivalvia: Unionida).</title>
        <authorList>
            <person name="Smith C.H."/>
        </authorList>
    </citation>
    <scope>NUCLEOTIDE SEQUENCE</scope>
    <source>
        <strain evidence="1">CHS0354</strain>
        <tissue evidence="1">Mantle</tissue>
    </source>
</reference>
<name>A0AAE0TLA4_9BIVA</name>
<proteinExistence type="predicted"/>
<keyword evidence="2" id="KW-1185">Reference proteome</keyword>